<organism evidence="9 10">
    <name type="scientific">Photobacterium jeanii</name>
    <dbReference type="NCBI Taxonomy" id="858640"/>
    <lineage>
        <taxon>Bacteria</taxon>
        <taxon>Pseudomonadati</taxon>
        <taxon>Pseudomonadota</taxon>
        <taxon>Gammaproteobacteria</taxon>
        <taxon>Vibrionales</taxon>
        <taxon>Vibrionaceae</taxon>
        <taxon>Photobacterium</taxon>
    </lineage>
</organism>
<evidence type="ECO:0000256" key="2">
    <source>
        <dbReference type="ARBA" id="ARBA00022475"/>
    </source>
</evidence>
<dbReference type="GO" id="GO:0004713">
    <property type="term" value="F:protein tyrosine kinase activity"/>
    <property type="evidence" value="ECO:0007669"/>
    <property type="project" value="TreeGrafter"/>
</dbReference>
<evidence type="ECO:0000256" key="3">
    <source>
        <dbReference type="ARBA" id="ARBA00022692"/>
    </source>
</evidence>
<keyword evidence="5 6" id="KW-0472">Membrane</keyword>
<comment type="caution">
    <text evidence="9">The sequence shown here is derived from an EMBL/GenBank/DDBJ whole genome shotgun (WGS) entry which is preliminary data.</text>
</comment>
<accession>A0A178KAT1</accession>
<dbReference type="GO" id="GO:0005886">
    <property type="term" value="C:plasma membrane"/>
    <property type="evidence" value="ECO:0007669"/>
    <property type="project" value="UniProtKB-SubCell"/>
</dbReference>
<dbReference type="Gene3D" id="3.30.1890.10">
    <property type="entry name" value="FepE-like"/>
    <property type="match status" value="1"/>
</dbReference>
<dbReference type="Proteomes" id="UP000078503">
    <property type="component" value="Unassembled WGS sequence"/>
</dbReference>
<dbReference type="Pfam" id="PF02706">
    <property type="entry name" value="Wzz"/>
    <property type="match status" value="1"/>
</dbReference>
<sequence>MQHYQHPPSAPQFSGFHRQDDEIDLFELFNVLWVNKVKIIAISIVFSLCAIVYSLTAQQWWTSKAIVIPPQISDYSAYQYQVRQFQPVFDIYQQDGTVLVSQDLEPLVDNDQLFKQFINSFNSLANKKAFLLSNDDFKSYLQQNKIAEPEAISRTLDSWFVKIKAVPSDKKRQDIYSISLQATTDKSSYEMLTSYIAFVSKQVFSDNMADLKAVTFAKENELKQMLTIFESQAESYIDVEKQRSKLSLEIAKAANLDQPIANISDNKLFDIQLGSSALEAKVKALDSINNLGVVDPNIQQIQAKLQLIRNTKIDVNIKFKTFRFLENVEMPMGRDKPKRALIVVLGTLLGGMLGVAWVLIQHAFSKRKEEK</sequence>
<evidence type="ECO:0000313" key="10">
    <source>
        <dbReference type="Proteomes" id="UP000078503"/>
    </source>
</evidence>
<dbReference type="EMBL" id="LVHF01000028">
    <property type="protein sequence ID" value="OAN13824.1"/>
    <property type="molecule type" value="Genomic_DNA"/>
</dbReference>
<evidence type="ECO:0000259" key="7">
    <source>
        <dbReference type="Pfam" id="PF02706"/>
    </source>
</evidence>
<name>A0A178KAT1_9GAMM</name>
<feature type="transmembrane region" description="Helical" evidence="6">
    <location>
        <begin position="37"/>
        <end position="56"/>
    </location>
</feature>
<feature type="domain" description="Polysaccharide chain length determinant N-terminal" evidence="7">
    <location>
        <begin position="21"/>
        <end position="104"/>
    </location>
</feature>
<protein>
    <recommendedName>
        <fullName evidence="11">Chain-length determining protein</fullName>
    </recommendedName>
</protein>
<dbReference type="InterPro" id="IPR032807">
    <property type="entry name" value="GNVR"/>
</dbReference>
<reference evidence="9 10" key="1">
    <citation type="submission" date="2016-03" db="EMBL/GenBank/DDBJ databases">
        <title>Photobacterium proteolyticum sp. nov. a protease producing bacterium isolated from ocean sediments of Laizhou Bay.</title>
        <authorList>
            <person name="Li Y."/>
        </authorList>
    </citation>
    <scope>NUCLEOTIDE SEQUENCE [LARGE SCALE GENOMIC DNA]</scope>
    <source>
        <strain evidence="9 10">R-40508</strain>
    </source>
</reference>
<dbReference type="PANTHER" id="PTHR32309">
    <property type="entry name" value="TYROSINE-PROTEIN KINASE"/>
    <property type="match status" value="1"/>
</dbReference>
<dbReference type="STRING" id="858640.A3K86_13130"/>
<feature type="domain" description="Tyrosine-protein kinase G-rich" evidence="8">
    <location>
        <begin position="299"/>
        <end position="362"/>
    </location>
</feature>
<keyword evidence="10" id="KW-1185">Reference proteome</keyword>
<dbReference type="InterPro" id="IPR050445">
    <property type="entry name" value="Bact_polysacc_biosynth/exp"/>
</dbReference>
<dbReference type="OrthoDB" id="9775724at2"/>
<feature type="transmembrane region" description="Helical" evidence="6">
    <location>
        <begin position="340"/>
        <end position="360"/>
    </location>
</feature>
<evidence type="ECO:0000256" key="1">
    <source>
        <dbReference type="ARBA" id="ARBA00004651"/>
    </source>
</evidence>
<evidence type="ECO:0000313" key="9">
    <source>
        <dbReference type="EMBL" id="OAN13824.1"/>
    </source>
</evidence>
<dbReference type="InterPro" id="IPR003856">
    <property type="entry name" value="LPS_length_determ_N"/>
</dbReference>
<evidence type="ECO:0008006" key="11">
    <source>
        <dbReference type="Google" id="ProtNLM"/>
    </source>
</evidence>
<evidence type="ECO:0000256" key="4">
    <source>
        <dbReference type="ARBA" id="ARBA00022989"/>
    </source>
</evidence>
<dbReference type="AlphaFoldDB" id="A0A178KAT1"/>
<dbReference type="Pfam" id="PF13807">
    <property type="entry name" value="GNVR"/>
    <property type="match status" value="1"/>
</dbReference>
<dbReference type="SUPFAM" id="SSF160355">
    <property type="entry name" value="Bacterial polysaccharide co-polymerase-like"/>
    <property type="match status" value="1"/>
</dbReference>
<dbReference type="Gene3D" id="1.10.287.210">
    <property type="match status" value="1"/>
</dbReference>
<keyword evidence="4 6" id="KW-1133">Transmembrane helix</keyword>
<proteinExistence type="predicted"/>
<evidence type="ECO:0000256" key="6">
    <source>
        <dbReference type="SAM" id="Phobius"/>
    </source>
</evidence>
<keyword evidence="2" id="KW-1003">Cell membrane</keyword>
<dbReference type="PANTHER" id="PTHR32309:SF16">
    <property type="entry name" value="ECA POLYSACCHARIDE CHAIN LENGTH MODULATION PROTEIN"/>
    <property type="match status" value="1"/>
</dbReference>
<evidence type="ECO:0000259" key="8">
    <source>
        <dbReference type="Pfam" id="PF13807"/>
    </source>
</evidence>
<evidence type="ECO:0000256" key="5">
    <source>
        <dbReference type="ARBA" id="ARBA00023136"/>
    </source>
</evidence>
<gene>
    <name evidence="9" type="ORF">A3K86_13130</name>
</gene>
<keyword evidence="3 6" id="KW-0812">Transmembrane</keyword>
<comment type="subcellular location">
    <subcellularLocation>
        <location evidence="1">Cell membrane</location>
        <topology evidence="1">Multi-pass membrane protein</topology>
    </subcellularLocation>
</comment>